<protein>
    <submittedName>
        <fullName evidence="1">TIGR00725 family protein</fullName>
    </submittedName>
</protein>
<accession>A0ABX8D3J4</accession>
<sequence>MAYVGVVGPSAATAAQEAAAERVGAGLARRGHVVVCGGRGGVMAAVSRGAAGAGGTVLGILPGHDRAEANEHVTVAVPTGMGEMRNALVVRASDVLVAVGSSWGTLSEVALAVSARVPVVGIGGWALPDDGPRRVGSADEALTAVDELLGPGRPG</sequence>
<keyword evidence="2" id="KW-1185">Reference proteome</keyword>
<evidence type="ECO:0000313" key="2">
    <source>
        <dbReference type="Proteomes" id="UP000677804"/>
    </source>
</evidence>
<reference evidence="1 2" key="1">
    <citation type="submission" date="2021-05" db="EMBL/GenBank/DDBJ databases">
        <title>Novel species in genus Cellulomonas.</title>
        <authorList>
            <person name="Zhang G."/>
        </authorList>
    </citation>
    <scope>NUCLEOTIDE SEQUENCE [LARGE SCALE GENOMIC DNA]</scope>
    <source>
        <strain evidence="2">zg-ZUI222</strain>
    </source>
</reference>
<dbReference type="Pfam" id="PF18306">
    <property type="entry name" value="LDcluster4"/>
    <property type="match status" value="1"/>
</dbReference>
<gene>
    <name evidence="1" type="ORF">KG103_16750</name>
</gene>
<dbReference type="PANTHER" id="PTHR43393">
    <property type="entry name" value="CYTOKININ RIBOSIDE 5'-MONOPHOSPHATE PHOSPHORIBOHYDROLASE"/>
    <property type="match status" value="1"/>
</dbReference>
<dbReference type="InterPro" id="IPR041164">
    <property type="entry name" value="LDcluster4"/>
</dbReference>
<proteinExistence type="predicted"/>
<dbReference type="RefSeq" id="WP_207339608.1">
    <property type="nucleotide sequence ID" value="NZ_CP074405.1"/>
</dbReference>
<dbReference type="Gene3D" id="3.40.50.450">
    <property type="match status" value="1"/>
</dbReference>
<dbReference type="InterPro" id="IPR005268">
    <property type="entry name" value="CHP00725"/>
</dbReference>
<dbReference type="Proteomes" id="UP000677804">
    <property type="component" value="Chromosome"/>
</dbReference>
<organism evidence="1 2">
    <name type="scientific">Cellulomonas wangleii</name>
    <dbReference type="NCBI Taxonomy" id="2816956"/>
    <lineage>
        <taxon>Bacteria</taxon>
        <taxon>Bacillati</taxon>
        <taxon>Actinomycetota</taxon>
        <taxon>Actinomycetes</taxon>
        <taxon>Micrococcales</taxon>
        <taxon>Cellulomonadaceae</taxon>
        <taxon>Cellulomonas</taxon>
    </lineage>
</organism>
<dbReference type="SUPFAM" id="SSF102405">
    <property type="entry name" value="MCP/YpsA-like"/>
    <property type="match status" value="1"/>
</dbReference>
<dbReference type="NCBIfam" id="TIGR00725">
    <property type="entry name" value="TIGR00725 family protein"/>
    <property type="match status" value="1"/>
</dbReference>
<evidence type="ECO:0000313" key="1">
    <source>
        <dbReference type="EMBL" id="QVI62040.1"/>
    </source>
</evidence>
<dbReference type="InterPro" id="IPR052341">
    <property type="entry name" value="LOG_family_nucleotidases"/>
</dbReference>
<dbReference type="EMBL" id="CP074405">
    <property type="protein sequence ID" value="QVI62040.1"/>
    <property type="molecule type" value="Genomic_DNA"/>
</dbReference>
<dbReference type="PANTHER" id="PTHR43393:SF3">
    <property type="entry name" value="LYSINE DECARBOXYLASE-LIKE PROTEIN"/>
    <property type="match status" value="1"/>
</dbReference>
<name>A0ABX8D3J4_9CELL</name>